<organism evidence="2 3">
    <name type="scientific">Byssothecium circinans</name>
    <dbReference type="NCBI Taxonomy" id="147558"/>
    <lineage>
        <taxon>Eukaryota</taxon>
        <taxon>Fungi</taxon>
        <taxon>Dikarya</taxon>
        <taxon>Ascomycota</taxon>
        <taxon>Pezizomycotina</taxon>
        <taxon>Dothideomycetes</taxon>
        <taxon>Pleosporomycetidae</taxon>
        <taxon>Pleosporales</taxon>
        <taxon>Massarineae</taxon>
        <taxon>Massarinaceae</taxon>
        <taxon>Byssothecium</taxon>
    </lineage>
</organism>
<reference evidence="2" key="1">
    <citation type="journal article" date="2020" name="Stud. Mycol.">
        <title>101 Dothideomycetes genomes: a test case for predicting lifestyles and emergence of pathogens.</title>
        <authorList>
            <person name="Haridas S."/>
            <person name="Albert R."/>
            <person name="Binder M."/>
            <person name="Bloem J."/>
            <person name="Labutti K."/>
            <person name="Salamov A."/>
            <person name="Andreopoulos B."/>
            <person name="Baker S."/>
            <person name="Barry K."/>
            <person name="Bills G."/>
            <person name="Bluhm B."/>
            <person name="Cannon C."/>
            <person name="Castanera R."/>
            <person name="Culley D."/>
            <person name="Daum C."/>
            <person name="Ezra D."/>
            <person name="Gonzalez J."/>
            <person name="Henrissat B."/>
            <person name="Kuo A."/>
            <person name="Liang C."/>
            <person name="Lipzen A."/>
            <person name="Lutzoni F."/>
            <person name="Magnuson J."/>
            <person name="Mondo S."/>
            <person name="Nolan M."/>
            <person name="Ohm R."/>
            <person name="Pangilinan J."/>
            <person name="Park H.-J."/>
            <person name="Ramirez L."/>
            <person name="Alfaro M."/>
            <person name="Sun H."/>
            <person name="Tritt A."/>
            <person name="Yoshinaga Y."/>
            <person name="Zwiers L.-H."/>
            <person name="Turgeon B."/>
            <person name="Goodwin S."/>
            <person name="Spatafora J."/>
            <person name="Crous P."/>
            <person name="Grigoriev I."/>
        </authorList>
    </citation>
    <scope>NUCLEOTIDE SEQUENCE</scope>
    <source>
        <strain evidence="2">CBS 675.92</strain>
    </source>
</reference>
<dbReference type="Proteomes" id="UP000800035">
    <property type="component" value="Unassembled WGS sequence"/>
</dbReference>
<keyword evidence="3" id="KW-1185">Reference proteome</keyword>
<feature type="region of interest" description="Disordered" evidence="1">
    <location>
        <begin position="94"/>
        <end position="130"/>
    </location>
</feature>
<name>A0A6A5TZF8_9PLEO</name>
<accession>A0A6A5TZF8</accession>
<proteinExistence type="predicted"/>
<sequence length="364" mass="39715">MSEINALKSASKKAAIAANKSLSGTDSGEYFRLKTNATTAHTLGMREQWAAELRKFVTERPQLIKLHNAHANLFARVTKGRGVLPLVDDLGEHDGNEAVSGGHSLGAEEGATSGDDFSSGHSAPGDDMEGVDFDEASIIQANVSSTDPEFELDGGLARISQPFGIDDVIHTTEAGHFLPSANLPPESVGMNATLAAELFGFNNQHPVIPFQQAIATYELSVRQPFSSEGELVNIYQHLPMNTCVLYGTLITAYELGYISKPHLNQRVQQDVLIGTSEYVYDLHEDLVAKINRNQILGDGSLPVPIDDKNINFVSKCIRMSYGAGHREYQHVYEQFERDVAKARAKDAQMRGRWMANAGQLGDNT</sequence>
<gene>
    <name evidence="2" type="ORF">CC80DRAFT_504185</name>
</gene>
<evidence type="ECO:0000256" key="1">
    <source>
        <dbReference type="SAM" id="MobiDB-lite"/>
    </source>
</evidence>
<dbReference type="AlphaFoldDB" id="A0A6A5TZF8"/>
<evidence type="ECO:0000313" key="2">
    <source>
        <dbReference type="EMBL" id="KAF1957099.1"/>
    </source>
</evidence>
<dbReference type="EMBL" id="ML976990">
    <property type="protein sequence ID" value="KAF1957099.1"/>
    <property type="molecule type" value="Genomic_DNA"/>
</dbReference>
<evidence type="ECO:0000313" key="3">
    <source>
        <dbReference type="Proteomes" id="UP000800035"/>
    </source>
</evidence>
<protein>
    <submittedName>
        <fullName evidence="2">Uncharacterized protein</fullName>
    </submittedName>
</protein>